<dbReference type="Pfam" id="PF13472">
    <property type="entry name" value="Lipase_GDSL_2"/>
    <property type="match status" value="1"/>
</dbReference>
<evidence type="ECO:0000259" key="2">
    <source>
        <dbReference type="Pfam" id="PF13472"/>
    </source>
</evidence>
<name>A0ABV6GMJ4_9BACI</name>
<dbReference type="PANTHER" id="PTHR30383:SF27">
    <property type="entry name" value="SPORE GERMINATION LIPASE LIPC"/>
    <property type="match status" value="1"/>
</dbReference>
<feature type="domain" description="SGNH hydrolase-type esterase" evidence="2">
    <location>
        <begin position="64"/>
        <end position="252"/>
    </location>
</feature>
<dbReference type="InterPro" id="IPR036514">
    <property type="entry name" value="SGNH_hydro_sf"/>
</dbReference>
<gene>
    <name evidence="3" type="ORF">ACFFIX_26790</name>
</gene>
<reference evidence="3 4" key="1">
    <citation type="submission" date="2024-09" db="EMBL/GenBank/DDBJ databases">
        <authorList>
            <person name="Sun Q."/>
            <person name="Mori K."/>
        </authorList>
    </citation>
    <scope>NUCLEOTIDE SEQUENCE [LARGE SCALE GENOMIC DNA]</scope>
    <source>
        <strain evidence="3 4">CCM 7228</strain>
    </source>
</reference>
<evidence type="ECO:0000313" key="3">
    <source>
        <dbReference type="EMBL" id="MFC0274913.1"/>
    </source>
</evidence>
<evidence type="ECO:0000313" key="4">
    <source>
        <dbReference type="Proteomes" id="UP001589854"/>
    </source>
</evidence>
<dbReference type="PANTHER" id="PTHR30383">
    <property type="entry name" value="THIOESTERASE 1/PROTEASE 1/LYSOPHOSPHOLIPASE L1"/>
    <property type="match status" value="1"/>
</dbReference>
<keyword evidence="1" id="KW-1133">Transmembrane helix</keyword>
<dbReference type="SUPFAM" id="SSF52266">
    <property type="entry name" value="SGNH hydrolase"/>
    <property type="match status" value="1"/>
</dbReference>
<comment type="caution">
    <text evidence="3">The sequence shown here is derived from an EMBL/GenBank/DDBJ whole genome shotgun (WGS) entry which is preliminary data.</text>
</comment>
<dbReference type="InterPro" id="IPR013830">
    <property type="entry name" value="SGNH_hydro"/>
</dbReference>
<sequence length="272" mass="31272">MKIIKYFFVFVLIISVSISTWFYYPQYQIQKMKKHVIEVSTEATKVSYIDYFRNTVGTQIYHLAIGDSIIRGVGAQQNEDLVSQFSTRLGKQIHKKIQFQNEGINGITSSELKELVQEGRFDEEIKKSDIVTINVGGNDILRIAKGRDFHSILQTFDQLQSTFSKNLSDITARIKMLNSNATIVFLELYNPLSPDDQVYPLADKLLPNWNLKIYEVANQYSSSIVVETTKVINRENLQNLSPDSVHPNSVGYMAISKQIIYQFKHQYRKKAV</sequence>
<dbReference type="RefSeq" id="WP_378939623.1">
    <property type="nucleotide sequence ID" value="NZ_JBHLVO010000053.1"/>
</dbReference>
<evidence type="ECO:0000256" key="1">
    <source>
        <dbReference type="SAM" id="Phobius"/>
    </source>
</evidence>
<organism evidence="3 4">
    <name type="scientific">Metabacillus herbersteinensis</name>
    <dbReference type="NCBI Taxonomy" id="283816"/>
    <lineage>
        <taxon>Bacteria</taxon>
        <taxon>Bacillati</taxon>
        <taxon>Bacillota</taxon>
        <taxon>Bacilli</taxon>
        <taxon>Bacillales</taxon>
        <taxon>Bacillaceae</taxon>
        <taxon>Metabacillus</taxon>
    </lineage>
</organism>
<dbReference type="Gene3D" id="3.40.50.1110">
    <property type="entry name" value="SGNH hydrolase"/>
    <property type="match status" value="1"/>
</dbReference>
<keyword evidence="1" id="KW-0472">Membrane</keyword>
<keyword evidence="4" id="KW-1185">Reference proteome</keyword>
<dbReference type="InterPro" id="IPR051532">
    <property type="entry name" value="Ester_Hydrolysis_Enzymes"/>
</dbReference>
<proteinExistence type="predicted"/>
<keyword evidence="1" id="KW-0812">Transmembrane</keyword>
<feature type="transmembrane region" description="Helical" evidence="1">
    <location>
        <begin position="6"/>
        <end position="24"/>
    </location>
</feature>
<dbReference type="Proteomes" id="UP001589854">
    <property type="component" value="Unassembled WGS sequence"/>
</dbReference>
<protein>
    <submittedName>
        <fullName evidence="3">GDSL-type esterase/lipase family protein</fullName>
    </submittedName>
</protein>
<dbReference type="EMBL" id="JBHLVO010000053">
    <property type="protein sequence ID" value="MFC0274913.1"/>
    <property type="molecule type" value="Genomic_DNA"/>
</dbReference>
<accession>A0ABV6GMJ4</accession>